<dbReference type="PANTHER" id="PTHR21229">
    <property type="entry name" value="LUNG SEVEN TRANSMEMBRANE RECEPTOR"/>
    <property type="match status" value="1"/>
</dbReference>
<dbReference type="PANTHER" id="PTHR21229:SF2">
    <property type="entry name" value="RE59932P"/>
    <property type="match status" value="1"/>
</dbReference>
<protein>
    <recommendedName>
        <fullName evidence="7">GOST seven transmembrane domain-containing protein</fullName>
    </recommendedName>
</protein>
<dbReference type="KEGG" id="fcy:FRACYDRAFT_151456"/>
<evidence type="ECO:0000256" key="5">
    <source>
        <dbReference type="ARBA" id="ARBA00023136"/>
    </source>
</evidence>
<feature type="transmembrane region" description="Helical" evidence="6">
    <location>
        <begin position="84"/>
        <end position="110"/>
    </location>
</feature>
<keyword evidence="2 6" id="KW-0812">Transmembrane</keyword>
<feature type="non-terminal residue" evidence="8">
    <location>
        <position position="271"/>
    </location>
</feature>
<evidence type="ECO:0000259" key="7">
    <source>
        <dbReference type="Pfam" id="PF06814"/>
    </source>
</evidence>
<evidence type="ECO:0000313" key="8">
    <source>
        <dbReference type="EMBL" id="OEU22619.1"/>
    </source>
</evidence>
<feature type="transmembrane region" description="Helical" evidence="6">
    <location>
        <begin position="236"/>
        <end position="257"/>
    </location>
</feature>
<sequence>FGSHSYLSAGEMILPHIFFYFSLLYAICALTMSGNKFLPAVPTIYPIHYMMGFLLTLKTCSLFFESIRYHYLRVTGHTMFFSAIYYTFSFLKGITLFTVIVMIGSGWSFVKPFLSQREKKMILGVLVLQVLNNIAIVVLTQETEGETSFDTWTAILHLVDIICCCAVLIPIVWQVNQLEKNIEQNQHKAGGGPNDARMAAKLKLFRSFYILVIAYIYMTRIVVYLFAATLDYKHTWVRIFVVELTTILFYTTVGYMFRPMNENPYLHLRRK</sequence>
<name>A0A1E7FWU6_9STRA</name>
<keyword evidence="5 6" id="KW-0472">Membrane</keyword>
<feature type="transmembrane region" description="Helical" evidence="6">
    <location>
        <begin position="44"/>
        <end position="64"/>
    </location>
</feature>
<evidence type="ECO:0000256" key="4">
    <source>
        <dbReference type="ARBA" id="ARBA00022989"/>
    </source>
</evidence>
<dbReference type="Proteomes" id="UP000095751">
    <property type="component" value="Unassembled WGS sequence"/>
</dbReference>
<evidence type="ECO:0000256" key="6">
    <source>
        <dbReference type="SAM" id="Phobius"/>
    </source>
</evidence>
<organism evidence="8 9">
    <name type="scientific">Fragilariopsis cylindrus CCMP1102</name>
    <dbReference type="NCBI Taxonomy" id="635003"/>
    <lineage>
        <taxon>Eukaryota</taxon>
        <taxon>Sar</taxon>
        <taxon>Stramenopiles</taxon>
        <taxon>Ochrophyta</taxon>
        <taxon>Bacillariophyta</taxon>
        <taxon>Bacillariophyceae</taxon>
        <taxon>Bacillariophycidae</taxon>
        <taxon>Bacillariales</taxon>
        <taxon>Bacillariaceae</taxon>
        <taxon>Fragilariopsis</taxon>
    </lineage>
</organism>
<feature type="transmembrane region" description="Helical" evidence="6">
    <location>
        <begin position="12"/>
        <end position="32"/>
    </location>
</feature>
<evidence type="ECO:0000256" key="2">
    <source>
        <dbReference type="ARBA" id="ARBA00022692"/>
    </source>
</evidence>
<accession>A0A1E7FWU6</accession>
<dbReference type="GO" id="GO:0005794">
    <property type="term" value="C:Golgi apparatus"/>
    <property type="evidence" value="ECO:0007669"/>
    <property type="project" value="TreeGrafter"/>
</dbReference>
<dbReference type="GO" id="GO:0016020">
    <property type="term" value="C:membrane"/>
    <property type="evidence" value="ECO:0007669"/>
    <property type="project" value="UniProtKB-SubCell"/>
</dbReference>
<feature type="non-terminal residue" evidence="8">
    <location>
        <position position="1"/>
    </location>
</feature>
<reference evidence="8 9" key="1">
    <citation type="submission" date="2016-09" db="EMBL/GenBank/DDBJ databases">
        <title>Extensive genetic diversity and differential bi-allelic expression allows diatom success in the polar Southern Ocean.</title>
        <authorList>
            <consortium name="DOE Joint Genome Institute"/>
            <person name="Mock T."/>
            <person name="Otillar R.P."/>
            <person name="Strauss J."/>
            <person name="Dupont C."/>
            <person name="Frickenhaus S."/>
            <person name="Maumus F."/>
            <person name="Mcmullan M."/>
            <person name="Sanges R."/>
            <person name="Schmutz J."/>
            <person name="Toseland A."/>
            <person name="Valas R."/>
            <person name="Veluchamy A."/>
            <person name="Ward B.J."/>
            <person name="Allen A."/>
            <person name="Barry K."/>
            <person name="Falciatore A."/>
            <person name="Ferrante M."/>
            <person name="Fortunato A.E."/>
            <person name="Gloeckner G."/>
            <person name="Gruber A."/>
            <person name="Hipkin R."/>
            <person name="Janech M."/>
            <person name="Kroth P."/>
            <person name="Leese F."/>
            <person name="Lindquist E."/>
            <person name="Lyon B.R."/>
            <person name="Martin J."/>
            <person name="Mayer C."/>
            <person name="Parker M."/>
            <person name="Quesneville H."/>
            <person name="Raymond J."/>
            <person name="Uhlig C."/>
            <person name="Valentin K.U."/>
            <person name="Worden A.Z."/>
            <person name="Armbrust E.V."/>
            <person name="Bowler C."/>
            <person name="Green B."/>
            <person name="Moulton V."/>
            <person name="Van Oosterhout C."/>
            <person name="Grigoriev I."/>
        </authorList>
    </citation>
    <scope>NUCLEOTIDE SEQUENCE [LARGE SCALE GENOMIC DNA]</scope>
    <source>
        <strain evidence="8 9">CCMP1102</strain>
    </source>
</reference>
<feature type="domain" description="GOST seven transmembrane" evidence="7">
    <location>
        <begin position="17"/>
        <end position="264"/>
    </location>
</feature>
<keyword evidence="3" id="KW-0732">Signal</keyword>
<feature type="transmembrane region" description="Helical" evidence="6">
    <location>
        <begin position="152"/>
        <end position="173"/>
    </location>
</feature>
<evidence type="ECO:0000256" key="3">
    <source>
        <dbReference type="ARBA" id="ARBA00022729"/>
    </source>
</evidence>
<dbReference type="InterPro" id="IPR053937">
    <property type="entry name" value="GOST_TM"/>
</dbReference>
<gene>
    <name evidence="8" type="ORF">FRACYDRAFT_151456</name>
</gene>
<feature type="transmembrane region" description="Helical" evidence="6">
    <location>
        <begin position="122"/>
        <end position="140"/>
    </location>
</feature>
<keyword evidence="9" id="KW-1185">Reference proteome</keyword>
<keyword evidence="4 6" id="KW-1133">Transmembrane helix</keyword>
<proteinExistence type="predicted"/>
<evidence type="ECO:0000313" key="9">
    <source>
        <dbReference type="Proteomes" id="UP000095751"/>
    </source>
</evidence>
<comment type="subcellular location">
    <subcellularLocation>
        <location evidence="1">Membrane</location>
        <topology evidence="1">Multi-pass membrane protein</topology>
    </subcellularLocation>
</comment>
<dbReference type="EMBL" id="KV784353">
    <property type="protein sequence ID" value="OEU22619.1"/>
    <property type="molecule type" value="Genomic_DNA"/>
</dbReference>
<dbReference type="OrthoDB" id="29657at2759"/>
<dbReference type="AlphaFoldDB" id="A0A1E7FWU6"/>
<dbReference type="Pfam" id="PF06814">
    <property type="entry name" value="GOST_TM"/>
    <property type="match status" value="1"/>
</dbReference>
<dbReference type="InParanoid" id="A0A1E7FWU6"/>
<evidence type="ECO:0000256" key="1">
    <source>
        <dbReference type="ARBA" id="ARBA00004141"/>
    </source>
</evidence>
<feature type="transmembrane region" description="Helical" evidence="6">
    <location>
        <begin position="208"/>
        <end position="230"/>
    </location>
</feature>
<dbReference type="InterPro" id="IPR009637">
    <property type="entry name" value="GPR107/GPR108-like"/>
</dbReference>